<organism evidence="2 3">
    <name type="scientific">Brassica oleracea var. oleracea</name>
    <dbReference type="NCBI Taxonomy" id="109376"/>
    <lineage>
        <taxon>Eukaryota</taxon>
        <taxon>Viridiplantae</taxon>
        <taxon>Streptophyta</taxon>
        <taxon>Embryophyta</taxon>
        <taxon>Tracheophyta</taxon>
        <taxon>Spermatophyta</taxon>
        <taxon>Magnoliopsida</taxon>
        <taxon>eudicotyledons</taxon>
        <taxon>Gunneridae</taxon>
        <taxon>Pentapetalae</taxon>
        <taxon>rosids</taxon>
        <taxon>malvids</taxon>
        <taxon>Brassicales</taxon>
        <taxon>Brassicaceae</taxon>
        <taxon>Brassiceae</taxon>
        <taxon>Brassica</taxon>
    </lineage>
</organism>
<proteinExistence type="predicted"/>
<dbReference type="InterPro" id="IPR006912">
    <property type="entry name" value="Harbinger_derived_prot"/>
</dbReference>
<dbReference type="PANTHER" id="PTHR47150:SF5">
    <property type="entry name" value="OS07G0546750 PROTEIN"/>
    <property type="match status" value="1"/>
</dbReference>
<keyword evidence="3" id="KW-1185">Reference proteome</keyword>
<dbReference type="HOGENOM" id="CLU_1307644_0_0_1"/>
<reference evidence="2" key="2">
    <citation type="submission" date="2015-03" db="UniProtKB">
        <authorList>
            <consortium name="EnsemblPlants"/>
        </authorList>
    </citation>
    <scope>IDENTIFICATION</scope>
</reference>
<protein>
    <submittedName>
        <fullName evidence="2">Uncharacterized protein</fullName>
    </submittedName>
</protein>
<evidence type="ECO:0000256" key="1">
    <source>
        <dbReference type="SAM" id="MobiDB-lite"/>
    </source>
</evidence>
<feature type="region of interest" description="Disordered" evidence="1">
    <location>
        <begin position="150"/>
        <end position="185"/>
    </location>
</feature>
<feature type="compositionally biased region" description="Basic and acidic residues" evidence="1">
    <location>
        <begin position="163"/>
        <end position="175"/>
    </location>
</feature>
<dbReference type="Pfam" id="PF04827">
    <property type="entry name" value="Plant_tran"/>
    <property type="match status" value="1"/>
</dbReference>
<dbReference type="Proteomes" id="UP000032141">
    <property type="component" value="Chromosome C1"/>
</dbReference>
<sequence>MNKSLFMHIVDRLSNEVQFFRQKKDGLGRLGLYTLQKCTIAIHVLAYGIAADTVDEYLRLDTTTTQPCTLNDINILDRSSIFDDIIKGQAQQVTFSINGREYHFAYYLNESSEIFARATTHRDHADLVPTVHNPRLLSCSSRRDEAIDTNRAAIGVRTSPHAPPEDRPSRTRETHALPSPTAVHQSHRAWLPSVRRWEAAAGSLLLPHRRR</sequence>
<reference evidence="2 3" key="1">
    <citation type="journal article" date="2014" name="Genome Biol.">
        <title>Transcriptome and methylome profiling reveals relics of genome dominance in the mesopolyploid Brassica oleracea.</title>
        <authorList>
            <person name="Parkin I.A."/>
            <person name="Koh C."/>
            <person name="Tang H."/>
            <person name="Robinson S.J."/>
            <person name="Kagale S."/>
            <person name="Clarke W.E."/>
            <person name="Town C.D."/>
            <person name="Nixon J."/>
            <person name="Krishnakumar V."/>
            <person name="Bidwell S.L."/>
            <person name="Denoeud F."/>
            <person name="Belcram H."/>
            <person name="Links M.G."/>
            <person name="Just J."/>
            <person name="Clarke C."/>
            <person name="Bender T."/>
            <person name="Huebert T."/>
            <person name="Mason A.S."/>
            <person name="Pires J.C."/>
            <person name="Barker G."/>
            <person name="Moore J."/>
            <person name="Walley P.G."/>
            <person name="Manoli S."/>
            <person name="Batley J."/>
            <person name="Edwards D."/>
            <person name="Nelson M.N."/>
            <person name="Wang X."/>
            <person name="Paterson A.H."/>
            <person name="King G."/>
            <person name="Bancroft I."/>
            <person name="Chalhoub B."/>
            <person name="Sharpe A.G."/>
        </authorList>
    </citation>
    <scope>NUCLEOTIDE SEQUENCE</scope>
    <source>
        <strain evidence="2 3">cv. TO1000</strain>
    </source>
</reference>
<name>A0A0D3A9U1_BRAOL</name>
<dbReference type="EnsemblPlants" id="Bo1g086150.1">
    <property type="protein sequence ID" value="Bo1g086150.1"/>
    <property type="gene ID" value="Bo1g086150"/>
</dbReference>
<dbReference type="PANTHER" id="PTHR47150">
    <property type="entry name" value="OS12G0169200 PROTEIN"/>
    <property type="match status" value="1"/>
</dbReference>
<accession>A0A0D3A9U1</accession>
<dbReference type="Gramene" id="Bo1g086150.1">
    <property type="protein sequence ID" value="Bo1g086150.1"/>
    <property type="gene ID" value="Bo1g086150"/>
</dbReference>
<evidence type="ECO:0000313" key="2">
    <source>
        <dbReference type="EnsemblPlants" id="Bo1g086150.1"/>
    </source>
</evidence>
<dbReference type="AlphaFoldDB" id="A0A0D3A9U1"/>
<evidence type="ECO:0000313" key="3">
    <source>
        <dbReference type="Proteomes" id="UP000032141"/>
    </source>
</evidence>